<name>A0AAP0KNH5_9MAGN</name>
<dbReference type="EMBL" id="JBBNAE010000001">
    <property type="protein sequence ID" value="KAK9154968.1"/>
    <property type="molecule type" value="Genomic_DNA"/>
</dbReference>
<organism evidence="1 2">
    <name type="scientific">Stephania japonica</name>
    <dbReference type="NCBI Taxonomy" id="461633"/>
    <lineage>
        <taxon>Eukaryota</taxon>
        <taxon>Viridiplantae</taxon>
        <taxon>Streptophyta</taxon>
        <taxon>Embryophyta</taxon>
        <taxon>Tracheophyta</taxon>
        <taxon>Spermatophyta</taxon>
        <taxon>Magnoliopsida</taxon>
        <taxon>Ranunculales</taxon>
        <taxon>Menispermaceae</taxon>
        <taxon>Menispermoideae</taxon>
        <taxon>Cissampelideae</taxon>
        <taxon>Stephania</taxon>
    </lineage>
</organism>
<evidence type="ECO:0000313" key="1">
    <source>
        <dbReference type="EMBL" id="KAK9154968.1"/>
    </source>
</evidence>
<accession>A0AAP0KNH5</accession>
<keyword evidence="2" id="KW-1185">Reference proteome</keyword>
<reference evidence="1 2" key="1">
    <citation type="submission" date="2024-01" db="EMBL/GenBank/DDBJ databases">
        <title>Genome assemblies of Stephania.</title>
        <authorList>
            <person name="Yang L."/>
        </authorList>
    </citation>
    <scope>NUCLEOTIDE SEQUENCE [LARGE SCALE GENOMIC DNA]</scope>
    <source>
        <strain evidence="1">QJT</strain>
        <tissue evidence="1">Leaf</tissue>
    </source>
</reference>
<dbReference type="Proteomes" id="UP001417504">
    <property type="component" value="Unassembled WGS sequence"/>
</dbReference>
<dbReference type="AlphaFoldDB" id="A0AAP0KNH5"/>
<sequence>MKEKEEDQVFLNLKKNLEEIATFINSKQEVVVESKENQVEELLPSEEACHEAYKEVEKPNQDDCNVVNALGLDDSLDRIRNERHIEDIKPHDKVLI</sequence>
<proteinExistence type="predicted"/>
<evidence type="ECO:0000313" key="2">
    <source>
        <dbReference type="Proteomes" id="UP001417504"/>
    </source>
</evidence>
<gene>
    <name evidence="1" type="ORF">Sjap_002448</name>
</gene>
<comment type="caution">
    <text evidence="1">The sequence shown here is derived from an EMBL/GenBank/DDBJ whole genome shotgun (WGS) entry which is preliminary data.</text>
</comment>
<protein>
    <submittedName>
        <fullName evidence="1">Uncharacterized protein</fullName>
    </submittedName>
</protein>